<evidence type="ECO:0008006" key="3">
    <source>
        <dbReference type="Google" id="ProtNLM"/>
    </source>
</evidence>
<feature type="non-terminal residue" evidence="1">
    <location>
        <position position="1"/>
    </location>
</feature>
<sequence>KRCIFVSGITYPAVRTKEARLRVSVLASHEIVQLEQLVTALVEIRKSIPF</sequence>
<dbReference type="InterPro" id="IPR015422">
    <property type="entry name" value="PyrdxlP-dep_Trfase_small"/>
</dbReference>
<dbReference type="Proteomes" id="UP000016660">
    <property type="component" value="Unassembled WGS sequence"/>
</dbReference>
<protein>
    <recommendedName>
        <fullName evidence="3">8-amino-7-oxononanoate synthase</fullName>
    </recommendedName>
</protein>
<name>A0ABN0NUJ0_9BACT</name>
<keyword evidence="2" id="KW-1185">Reference proteome</keyword>
<dbReference type="EMBL" id="AWUY01000035">
    <property type="protein sequence ID" value="ERJ80123.1"/>
    <property type="molecule type" value="Genomic_DNA"/>
</dbReference>
<evidence type="ECO:0000313" key="1">
    <source>
        <dbReference type="EMBL" id="ERJ80123.1"/>
    </source>
</evidence>
<dbReference type="Gene3D" id="3.90.1150.10">
    <property type="entry name" value="Aspartate Aminotransferase, domain 1"/>
    <property type="match status" value="1"/>
</dbReference>
<gene>
    <name evidence="1" type="ORF">HMPREF0653_00508</name>
</gene>
<reference evidence="1 2" key="1">
    <citation type="submission" date="2013-06" db="EMBL/GenBank/DDBJ databases">
        <authorList>
            <person name="Weinstock G."/>
            <person name="Sodergren E."/>
            <person name="Lobos E.A."/>
            <person name="Fulton L."/>
            <person name="Fulton R."/>
            <person name="Courtney L."/>
            <person name="Fronick C."/>
            <person name="O'Laughlin M."/>
            <person name="Godfrey J."/>
            <person name="Wilson R.M."/>
            <person name="Miner T."/>
            <person name="Farmer C."/>
            <person name="Delehaunty K."/>
            <person name="Cordes M."/>
            <person name="Minx P."/>
            <person name="Tomlinson C."/>
            <person name="Chen J."/>
            <person name="Wollam A."/>
            <person name="Pepin K.H."/>
            <person name="Bhonagiri V."/>
            <person name="Zhang X."/>
            <person name="Warren W."/>
            <person name="Mitreva M."/>
            <person name="Mardis E.R."/>
            <person name="Wilson R.K."/>
        </authorList>
    </citation>
    <scope>NUCLEOTIDE SEQUENCE [LARGE SCALE GENOMIC DNA]</scope>
    <source>
        <strain evidence="1 2">ATCC 29426</strain>
    </source>
</reference>
<organism evidence="1 2">
    <name type="scientific">Prevotella disiens JCM 6334 = ATCC 29426</name>
    <dbReference type="NCBI Taxonomy" id="1235811"/>
    <lineage>
        <taxon>Bacteria</taxon>
        <taxon>Pseudomonadati</taxon>
        <taxon>Bacteroidota</taxon>
        <taxon>Bacteroidia</taxon>
        <taxon>Bacteroidales</taxon>
        <taxon>Prevotellaceae</taxon>
        <taxon>Prevotella</taxon>
    </lineage>
</organism>
<accession>A0ABN0NUJ0</accession>
<proteinExistence type="predicted"/>
<evidence type="ECO:0000313" key="2">
    <source>
        <dbReference type="Proteomes" id="UP000016660"/>
    </source>
</evidence>
<comment type="caution">
    <text evidence="1">The sequence shown here is derived from an EMBL/GenBank/DDBJ whole genome shotgun (WGS) entry which is preliminary data.</text>
</comment>